<dbReference type="InterPro" id="IPR000223">
    <property type="entry name" value="Pept_S26A_signal_pept_1"/>
</dbReference>
<sequence>MSTRLRNVNWRRQVALVVPYLCAVHLFTQYVGEVRISGGASMLPTLANSGDWVLQESFSHRMNPPRIARGDVIVAISPYDPSRSICKRVMGLPGDTVCVDPTKPVPEHIVVPKGHVWLMGDNYTNSRDSRVYGPVPMGLIRGRIVAKVWPTFTRLKNPTTYIDAHT</sequence>
<evidence type="ECO:0000256" key="4">
    <source>
        <dbReference type="ARBA" id="ARBA00023128"/>
    </source>
</evidence>
<dbReference type="GO" id="GO:0042720">
    <property type="term" value="C:mitochondrial inner membrane peptidase complex"/>
    <property type="evidence" value="ECO:0007669"/>
    <property type="project" value="TreeGrafter"/>
</dbReference>
<dbReference type="Pfam" id="PF10502">
    <property type="entry name" value="Peptidase_S26"/>
    <property type="match status" value="2"/>
</dbReference>
<keyword evidence="3" id="KW-0378">Hydrolase</keyword>
<dbReference type="GO" id="GO:0006627">
    <property type="term" value="P:protein processing involved in protein targeting to mitochondrion"/>
    <property type="evidence" value="ECO:0007669"/>
    <property type="project" value="TreeGrafter"/>
</dbReference>
<feature type="domain" description="Peptidase S26" evidence="8">
    <location>
        <begin position="11"/>
        <end position="100"/>
    </location>
</feature>
<keyword evidence="10" id="KW-1185">Reference proteome</keyword>
<organism evidence="9 10">
    <name type="scientific">Botryobasidium botryosum (strain FD-172 SS1)</name>
    <dbReference type="NCBI Taxonomy" id="930990"/>
    <lineage>
        <taxon>Eukaryota</taxon>
        <taxon>Fungi</taxon>
        <taxon>Dikarya</taxon>
        <taxon>Basidiomycota</taxon>
        <taxon>Agaricomycotina</taxon>
        <taxon>Agaricomycetes</taxon>
        <taxon>Cantharellales</taxon>
        <taxon>Botryobasidiaceae</taxon>
        <taxon>Botryobasidium</taxon>
    </lineage>
</organism>
<proteinExistence type="inferred from homology"/>
<feature type="active site" evidence="7">
    <location>
        <position position="41"/>
    </location>
</feature>
<feature type="domain" description="Peptidase S26" evidence="8">
    <location>
        <begin position="108"/>
        <end position="149"/>
    </location>
</feature>
<dbReference type="PRINTS" id="PR00727">
    <property type="entry name" value="LEADERPTASE"/>
</dbReference>
<comment type="similarity">
    <text evidence="6">Belongs to the peptidase S26 family. IMP1 subfamily.</text>
</comment>
<dbReference type="OrthoDB" id="308440at2759"/>
<feature type="active site" evidence="7">
    <location>
        <position position="87"/>
    </location>
</feature>
<dbReference type="InterPro" id="IPR019533">
    <property type="entry name" value="Peptidase_S26"/>
</dbReference>
<dbReference type="InterPro" id="IPR019757">
    <property type="entry name" value="Pept_S26A_signal_pept_1_Lys-AS"/>
</dbReference>
<evidence type="ECO:0000259" key="8">
    <source>
        <dbReference type="Pfam" id="PF10502"/>
    </source>
</evidence>
<gene>
    <name evidence="9" type="ORF">BOTBODRAFT_31084</name>
</gene>
<dbReference type="FunCoup" id="A0A067MY16">
    <property type="interactions" value="300"/>
</dbReference>
<keyword evidence="2" id="KW-0999">Mitochondrion inner membrane</keyword>
<accession>A0A067MY16</accession>
<evidence type="ECO:0000313" key="10">
    <source>
        <dbReference type="Proteomes" id="UP000027195"/>
    </source>
</evidence>
<dbReference type="InterPro" id="IPR052064">
    <property type="entry name" value="Mito_IMP1_subunit"/>
</dbReference>
<keyword evidence="4" id="KW-0496">Mitochondrion</keyword>
<evidence type="ECO:0000256" key="2">
    <source>
        <dbReference type="ARBA" id="ARBA00022792"/>
    </source>
</evidence>
<reference evidence="10" key="1">
    <citation type="journal article" date="2014" name="Proc. Natl. Acad. Sci. U.S.A.">
        <title>Extensive sampling of basidiomycete genomes demonstrates inadequacy of the white-rot/brown-rot paradigm for wood decay fungi.</title>
        <authorList>
            <person name="Riley R."/>
            <person name="Salamov A.A."/>
            <person name="Brown D.W."/>
            <person name="Nagy L.G."/>
            <person name="Floudas D."/>
            <person name="Held B.W."/>
            <person name="Levasseur A."/>
            <person name="Lombard V."/>
            <person name="Morin E."/>
            <person name="Otillar R."/>
            <person name="Lindquist E.A."/>
            <person name="Sun H."/>
            <person name="LaButti K.M."/>
            <person name="Schmutz J."/>
            <person name="Jabbour D."/>
            <person name="Luo H."/>
            <person name="Baker S.E."/>
            <person name="Pisabarro A.G."/>
            <person name="Walton J.D."/>
            <person name="Blanchette R.A."/>
            <person name="Henrissat B."/>
            <person name="Martin F."/>
            <person name="Cullen D."/>
            <person name="Hibbett D.S."/>
            <person name="Grigoriev I.V."/>
        </authorList>
    </citation>
    <scope>NUCLEOTIDE SEQUENCE [LARGE SCALE GENOMIC DNA]</scope>
    <source>
        <strain evidence="10">FD-172 SS1</strain>
    </source>
</reference>
<dbReference type="STRING" id="930990.A0A067MY16"/>
<dbReference type="PROSITE" id="PS00760">
    <property type="entry name" value="SPASE_I_2"/>
    <property type="match status" value="1"/>
</dbReference>
<dbReference type="EMBL" id="KL198028">
    <property type="protein sequence ID" value="KDQ16411.1"/>
    <property type="molecule type" value="Genomic_DNA"/>
</dbReference>
<comment type="subcellular location">
    <subcellularLocation>
        <location evidence="1">Mitochondrion inner membrane</location>
    </subcellularLocation>
</comment>
<evidence type="ECO:0000256" key="5">
    <source>
        <dbReference type="ARBA" id="ARBA00023136"/>
    </source>
</evidence>
<dbReference type="CDD" id="cd06530">
    <property type="entry name" value="S26_SPase_I"/>
    <property type="match status" value="1"/>
</dbReference>
<protein>
    <recommendedName>
        <fullName evidence="8">Peptidase S26 domain-containing protein</fullName>
    </recommendedName>
</protein>
<dbReference type="Proteomes" id="UP000027195">
    <property type="component" value="Unassembled WGS sequence"/>
</dbReference>
<dbReference type="SUPFAM" id="SSF51306">
    <property type="entry name" value="LexA/Signal peptidase"/>
    <property type="match status" value="1"/>
</dbReference>
<dbReference type="AlphaFoldDB" id="A0A067MY16"/>
<name>A0A067MY16_BOTB1</name>
<dbReference type="GO" id="GO:0006465">
    <property type="term" value="P:signal peptide processing"/>
    <property type="evidence" value="ECO:0007669"/>
    <property type="project" value="InterPro"/>
</dbReference>
<dbReference type="PANTHER" id="PTHR12383">
    <property type="entry name" value="PROTEASE FAMILY S26 MITOCHONDRIAL INNER MEMBRANE PROTEASE-RELATED"/>
    <property type="match status" value="1"/>
</dbReference>
<evidence type="ECO:0000256" key="3">
    <source>
        <dbReference type="ARBA" id="ARBA00022801"/>
    </source>
</evidence>
<dbReference type="GO" id="GO:0004252">
    <property type="term" value="F:serine-type endopeptidase activity"/>
    <property type="evidence" value="ECO:0007669"/>
    <property type="project" value="InterPro"/>
</dbReference>
<evidence type="ECO:0000313" key="9">
    <source>
        <dbReference type="EMBL" id="KDQ16411.1"/>
    </source>
</evidence>
<dbReference type="InParanoid" id="A0A067MY16"/>
<dbReference type="HOGENOM" id="CLU_028723_4_3_1"/>
<dbReference type="PANTHER" id="PTHR12383:SF16">
    <property type="entry name" value="MITOCHONDRIAL INNER MEMBRANE PROTEASE SUBUNIT 1"/>
    <property type="match status" value="1"/>
</dbReference>
<keyword evidence="5" id="KW-0472">Membrane</keyword>
<evidence type="ECO:0000256" key="1">
    <source>
        <dbReference type="ARBA" id="ARBA00004273"/>
    </source>
</evidence>
<evidence type="ECO:0000256" key="7">
    <source>
        <dbReference type="PIRSR" id="PIRSR600223-1"/>
    </source>
</evidence>
<dbReference type="Gene3D" id="2.10.109.10">
    <property type="entry name" value="Umud Fragment, subunit A"/>
    <property type="match status" value="1"/>
</dbReference>
<evidence type="ECO:0000256" key="6">
    <source>
        <dbReference type="ARBA" id="ARBA00038445"/>
    </source>
</evidence>
<dbReference type="InterPro" id="IPR036286">
    <property type="entry name" value="LexA/Signal_pep-like_sf"/>
</dbReference>